<dbReference type="Proteomes" id="UP000708208">
    <property type="component" value="Unassembled WGS sequence"/>
</dbReference>
<organism evidence="1 2">
    <name type="scientific">Allacma fusca</name>
    <dbReference type="NCBI Taxonomy" id="39272"/>
    <lineage>
        <taxon>Eukaryota</taxon>
        <taxon>Metazoa</taxon>
        <taxon>Ecdysozoa</taxon>
        <taxon>Arthropoda</taxon>
        <taxon>Hexapoda</taxon>
        <taxon>Collembola</taxon>
        <taxon>Symphypleona</taxon>
        <taxon>Sminthuridae</taxon>
        <taxon>Allacma</taxon>
    </lineage>
</organism>
<gene>
    <name evidence="1" type="ORF">AFUS01_LOCUS28055</name>
</gene>
<evidence type="ECO:0000313" key="1">
    <source>
        <dbReference type="EMBL" id="CAG7817490.1"/>
    </source>
</evidence>
<name>A0A8J2KN15_9HEXA</name>
<keyword evidence="2" id="KW-1185">Reference proteome</keyword>
<dbReference type="AlphaFoldDB" id="A0A8J2KN15"/>
<proteinExistence type="predicted"/>
<feature type="non-terminal residue" evidence="1">
    <location>
        <position position="38"/>
    </location>
</feature>
<accession>A0A8J2KN15</accession>
<protein>
    <submittedName>
        <fullName evidence="1">Uncharacterized protein</fullName>
    </submittedName>
</protein>
<evidence type="ECO:0000313" key="2">
    <source>
        <dbReference type="Proteomes" id="UP000708208"/>
    </source>
</evidence>
<reference evidence="1" key="1">
    <citation type="submission" date="2021-06" db="EMBL/GenBank/DDBJ databases">
        <authorList>
            <person name="Hodson N. C."/>
            <person name="Mongue J. A."/>
            <person name="Jaron S. K."/>
        </authorList>
    </citation>
    <scope>NUCLEOTIDE SEQUENCE</scope>
</reference>
<dbReference type="EMBL" id="CAJVCH010395590">
    <property type="protein sequence ID" value="CAG7817490.1"/>
    <property type="molecule type" value="Genomic_DNA"/>
</dbReference>
<comment type="caution">
    <text evidence="1">The sequence shown here is derived from an EMBL/GenBank/DDBJ whole genome shotgun (WGS) entry which is preliminary data.</text>
</comment>
<sequence>MFEQISGHGPKDGQQLTDCPVNQIKKNANHISFFPLLA</sequence>